<protein>
    <submittedName>
        <fullName evidence="1">Uncharacterized protein</fullName>
    </submittedName>
</protein>
<gene>
    <name evidence="1" type="ORF">CSSPTR1EN2_LOCUS11876</name>
</gene>
<keyword evidence="2" id="KW-1185">Reference proteome</keyword>
<dbReference type="Proteomes" id="UP001497512">
    <property type="component" value="Chromosome 19"/>
</dbReference>
<sequence length="88" mass="10256">MLGVLLQRVIALKEIHARKETHVATAWRCGGRRPLHIVIALKEIRSRALRRRLALQHSVAAPWKEIRTRRPPLVDTPQRCKETRVAWL</sequence>
<evidence type="ECO:0000313" key="1">
    <source>
        <dbReference type="EMBL" id="CAK9213686.1"/>
    </source>
</evidence>
<reference evidence="1" key="1">
    <citation type="submission" date="2024-02" db="EMBL/GenBank/DDBJ databases">
        <authorList>
            <consortium name="ELIXIR-Norway"/>
            <consortium name="Elixir Norway"/>
        </authorList>
    </citation>
    <scope>NUCLEOTIDE SEQUENCE</scope>
</reference>
<dbReference type="EMBL" id="OZ019911">
    <property type="protein sequence ID" value="CAK9213686.1"/>
    <property type="molecule type" value="Genomic_DNA"/>
</dbReference>
<evidence type="ECO:0000313" key="2">
    <source>
        <dbReference type="Proteomes" id="UP001497512"/>
    </source>
</evidence>
<accession>A0ABP0U5W2</accession>
<proteinExistence type="predicted"/>
<organism evidence="1 2">
    <name type="scientific">Sphagnum troendelagicum</name>
    <dbReference type="NCBI Taxonomy" id="128251"/>
    <lineage>
        <taxon>Eukaryota</taxon>
        <taxon>Viridiplantae</taxon>
        <taxon>Streptophyta</taxon>
        <taxon>Embryophyta</taxon>
        <taxon>Bryophyta</taxon>
        <taxon>Sphagnophytina</taxon>
        <taxon>Sphagnopsida</taxon>
        <taxon>Sphagnales</taxon>
        <taxon>Sphagnaceae</taxon>
        <taxon>Sphagnum</taxon>
    </lineage>
</organism>
<name>A0ABP0U5W2_9BRYO</name>